<keyword evidence="4" id="KW-1185">Reference proteome</keyword>
<dbReference type="Proteomes" id="UP000614601">
    <property type="component" value="Unassembled WGS sequence"/>
</dbReference>
<dbReference type="PANTHER" id="PTHR12398">
    <property type="entry name" value="PROTEIN PHOSPHATASE INHIBITOR"/>
    <property type="match status" value="1"/>
</dbReference>
<evidence type="ECO:0008006" key="5">
    <source>
        <dbReference type="Google" id="ProtNLM"/>
    </source>
</evidence>
<name>A0A811KXJ3_9BILA</name>
<feature type="region of interest" description="Disordered" evidence="2">
    <location>
        <begin position="116"/>
        <end position="159"/>
    </location>
</feature>
<dbReference type="EMBL" id="CAJFDH010000004">
    <property type="protein sequence ID" value="CAD5219596.1"/>
    <property type="molecule type" value="Genomic_DNA"/>
</dbReference>
<feature type="compositionally biased region" description="Acidic residues" evidence="2">
    <location>
        <begin position="132"/>
        <end position="142"/>
    </location>
</feature>
<gene>
    <name evidence="3" type="ORF">BOKJ2_LOCUS8523</name>
</gene>
<comment type="similarity">
    <text evidence="1">Belongs to the protein phosphatase inhibitor 2 family.</text>
</comment>
<dbReference type="Proteomes" id="UP000783686">
    <property type="component" value="Unassembled WGS sequence"/>
</dbReference>
<evidence type="ECO:0000313" key="3">
    <source>
        <dbReference type="EMBL" id="CAD5219596.1"/>
    </source>
</evidence>
<dbReference type="Gene3D" id="6.10.250.1050">
    <property type="match status" value="1"/>
</dbReference>
<protein>
    <recommendedName>
        <fullName evidence="5">Protein phosphatase inhibitor 2</fullName>
    </recommendedName>
</protein>
<sequence length="181" mass="20329">MEDSAASSRDPTEFLKLQPKKSILKAKQPSFDTHGRQMSQDDDQKKAHYDEMNILATHHPADKDYGHMKIDEPKTPYHAFSDSEEDSTASQSRPRRVSLVGNAVDAEELCKGLAAAASGNYSRKLSSGGSMAEDEEMDEADMTPEQLAHKREFEKKRKMHYDEGSALRRAKELLAQEEGEE</sequence>
<proteinExistence type="inferred from homology"/>
<evidence type="ECO:0000256" key="1">
    <source>
        <dbReference type="ARBA" id="ARBA00005472"/>
    </source>
</evidence>
<evidence type="ECO:0000256" key="2">
    <source>
        <dbReference type="SAM" id="MobiDB-lite"/>
    </source>
</evidence>
<dbReference type="PANTHER" id="PTHR12398:SF20">
    <property type="entry name" value="PROTEIN PHOSPHATASE 1 REGULATORY INHIBITOR SUBUNIT 2"/>
    <property type="match status" value="1"/>
</dbReference>
<evidence type="ECO:0000313" key="4">
    <source>
        <dbReference type="Proteomes" id="UP000614601"/>
    </source>
</evidence>
<comment type="caution">
    <text evidence="3">The sequence shown here is derived from an EMBL/GenBank/DDBJ whole genome shotgun (WGS) entry which is preliminary data.</text>
</comment>
<organism evidence="3 4">
    <name type="scientific">Bursaphelenchus okinawaensis</name>
    <dbReference type="NCBI Taxonomy" id="465554"/>
    <lineage>
        <taxon>Eukaryota</taxon>
        <taxon>Metazoa</taxon>
        <taxon>Ecdysozoa</taxon>
        <taxon>Nematoda</taxon>
        <taxon>Chromadorea</taxon>
        <taxon>Rhabditida</taxon>
        <taxon>Tylenchina</taxon>
        <taxon>Tylenchomorpha</taxon>
        <taxon>Aphelenchoidea</taxon>
        <taxon>Aphelenchoididae</taxon>
        <taxon>Bursaphelenchus</taxon>
    </lineage>
</organism>
<dbReference type="OrthoDB" id="551302at2759"/>
<reference evidence="3" key="1">
    <citation type="submission" date="2020-09" db="EMBL/GenBank/DDBJ databases">
        <authorList>
            <person name="Kikuchi T."/>
        </authorList>
    </citation>
    <scope>NUCLEOTIDE SEQUENCE</scope>
    <source>
        <strain evidence="3">SH1</strain>
    </source>
</reference>
<feature type="compositionally biased region" description="Basic and acidic residues" evidence="2">
    <location>
        <begin position="147"/>
        <end position="159"/>
    </location>
</feature>
<accession>A0A811KXJ3</accession>
<dbReference type="InterPro" id="IPR007062">
    <property type="entry name" value="PPI-2"/>
</dbReference>
<dbReference type="EMBL" id="CAJFCW020000004">
    <property type="protein sequence ID" value="CAG9112687.1"/>
    <property type="molecule type" value="Genomic_DNA"/>
</dbReference>
<feature type="compositionally biased region" description="Basic and acidic residues" evidence="2">
    <location>
        <begin position="42"/>
        <end position="51"/>
    </location>
</feature>
<feature type="compositionally biased region" description="Polar residues" evidence="2">
    <location>
        <begin position="119"/>
        <end position="129"/>
    </location>
</feature>
<dbReference type="Pfam" id="PF04979">
    <property type="entry name" value="IPP-2"/>
    <property type="match status" value="1"/>
</dbReference>
<dbReference type="GO" id="GO:0004864">
    <property type="term" value="F:protein phosphatase inhibitor activity"/>
    <property type="evidence" value="ECO:0007669"/>
    <property type="project" value="InterPro"/>
</dbReference>
<feature type="compositionally biased region" description="Basic and acidic residues" evidence="2">
    <location>
        <begin position="59"/>
        <end position="75"/>
    </location>
</feature>
<dbReference type="AlphaFoldDB" id="A0A811KXJ3"/>
<feature type="region of interest" description="Disordered" evidence="2">
    <location>
        <begin position="1"/>
        <end position="96"/>
    </location>
</feature>
<dbReference type="GO" id="GO:0009966">
    <property type="term" value="P:regulation of signal transduction"/>
    <property type="evidence" value="ECO:0007669"/>
    <property type="project" value="InterPro"/>
</dbReference>